<reference evidence="1" key="1">
    <citation type="submission" date="2019-08" db="EMBL/GenBank/DDBJ databases">
        <title>The genome of the North American firefly Photinus pyralis.</title>
        <authorList>
            <consortium name="Photinus pyralis genome working group"/>
            <person name="Fallon T.R."/>
            <person name="Sander Lower S.E."/>
            <person name="Weng J.-K."/>
        </authorList>
    </citation>
    <scope>NUCLEOTIDE SEQUENCE</scope>
    <source>
        <strain evidence="1">TRF0915ILg1</strain>
        <tissue evidence="1">Whole body</tissue>
    </source>
</reference>
<keyword evidence="2" id="KW-1185">Reference proteome</keyword>
<dbReference type="EMBL" id="VTPC01014047">
    <property type="protein sequence ID" value="KAF2892075.1"/>
    <property type="molecule type" value="Genomic_DNA"/>
</dbReference>
<feature type="non-terminal residue" evidence="1">
    <location>
        <position position="1"/>
    </location>
</feature>
<gene>
    <name evidence="1" type="ORF">ILUMI_14098</name>
</gene>
<organism evidence="1 2">
    <name type="scientific">Ignelater luminosus</name>
    <name type="common">Cucubano</name>
    <name type="synonym">Pyrophorus luminosus</name>
    <dbReference type="NCBI Taxonomy" id="2038154"/>
    <lineage>
        <taxon>Eukaryota</taxon>
        <taxon>Metazoa</taxon>
        <taxon>Ecdysozoa</taxon>
        <taxon>Arthropoda</taxon>
        <taxon>Hexapoda</taxon>
        <taxon>Insecta</taxon>
        <taxon>Pterygota</taxon>
        <taxon>Neoptera</taxon>
        <taxon>Endopterygota</taxon>
        <taxon>Coleoptera</taxon>
        <taxon>Polyphaga</taxon>
        <taxon>Elateriformia</taxon>
        <taxon>Elateroidea</taxon>
        <taxon>Elateridae</taxon>
        <taxon>Agrypninae</taxon>
        <taxon>Pyrophorini</taxon>
        <taxon>Ignelater</taxon>
    </lineage>
</organism>
<evidence type="ECO:0000313" key="2">
    <source>
        <dbReference type="Proteomes" id="UP000801492"/>
    </source>
</evidence>
<dbReference type="AlphaFoldDB" id="A0A8K0CZD4"/>
<sequence>LIYGTYVIQCVQEEAFLLEISRLKNNMAFPNKSKILSLHPFVDSDTVLRVGGRLQASQLPYE</sequence>
<protein>
    <submittedName>
        <fullName evidence="1">Uncharacterized protein</fullName>
    </submittedName>
</protein>
<accession>A0A8K0CZD4</accession>
<name>A0A8K0CZD4_IGNLU</name>
<proteinExistence type="predicted"/>
<comment type="caution">
    <text evidence="1">The sequence shown here is derived from an EMBL/GenBank/DDBJ whole genome shotgun (WGS) entry which is preliminary data.</text>
</comment>
<evidence type="ECO:0000313" key="1">
    <source>
        <dbReference type="EMBL" id="KAF2892075.1"/>
    </source>
</evidence>
<dbReference type="Proteomes" id="UP000801492">
    <property type="component" value="Unassembled WGS sequence"/>
</dbReference>
<dbReference type="OrthoDB" id="6769745at2759"/>